<evidence type="ECO:0000256" key="1">
    <source>
        <dbReference type="SAM" id="MobiDB-lite"/>
    </source>
</evidence>
<accession>A0A9P6VX21</accession>
<dbReference type="AlphaFoldDB" id="A0A9P6VX21"/>
<feature type="compositionally biased region" description="Pro residues" evidence="1">
    <location>
        <begin position="55"/>
        <end position="64"/>
    </location>
</feature>
<feature type="region of interest" description="Disordered" evidence="1">
    <location>
        <begin position="523"/>
        <end position="567"/>
    </location>
</feature>
<feature type="compositionally biased region" description="Low complexity" evidence="1">
    <location>
        <begin position="762"/>
        <end position="802"/>
    </location>
</feature>
<organism evidence="2 3">
    <name type="scientific">Rhodotorula mucilaginosa</name>
    <name type="common">Yeast</name>
    <name type="synonym">Rhodotorula rubra</name>
    <dbReference type="NCBI Taxonomy" id="5537"/>
    <lineage>
        <taxon>Eukaryota</taxon>
        <taxon>Fungi</taxon>
        <taxon>Dikarya</taxon>
        <taxon>Basidiomycota</taxon>
        <taxon>Pucciniomycotina</taxon>
        <taxon>Microbotryomycetes</taxon>
        <taxon>Sporidiobolales</taxon>
        <taxon>Sporidiobolaceae</taxon>
        <taxon>Rhodotorula</taxon>
    </lineage>
</organism>
<name>A0A9P6VX21_RHOMI</name>
<dbReference type="EMBL" id="PUHQ01000099">
    <property type="protein sequence ID" value="KAG0656361.1"/>
    <property type="molecule type" value="Genomic_DNA"/>
</dbReference>
<feature type="region of interest" description="Disordered" evidence="1">
    <location>
        <begin position="436"/>
        <end position="483"/>
    </location>
</feature>
<feature type="region of interest" description="Disordered" evidence="1">
    <location>
        <begin position="762"/>
        <end position="893"/>
    </location>
</feature>
<dbReference type="Proteomes" id="UP000777482">
    <property type="component" value="Unassembled WGS sequence"/>
</dbReference>
<dbReference type="OrthoDB" id="10471920at2759"/>
<feature type="compositionally biased region" description="Gly residues" evidence="1">
    <location>
        <begin position="374"/>
        <end position="388"/>
    </location>
</feature>
<evidence type="ECO:0000313" key="2">
    <source>
        <dbReference type="EMBL" id="KAG0656361.1"/>
    </source>
</evidence>
<protein>
    <submittedName>
        <fullName evidence="2">Uncharacterized protein</fullName>
    </submittedName>
</protein>
<dbReference type="InterPro" id="IPR051412">
    <property type="entry name" value="Formin_Homology_Diaphanous_sf"/>
</dbReference>
<feature type="compositionally biased region" description="Basic and acidic residues" evidence="1">
    <location>
        <begin position="440"/>
        <end position="453"/>
    </location>
</feature>
<dbReference type="PANTHER" id="PTHR45691:SF6">
    <property type="entry name" value="PROTEIN DIAPHANOUS"/>
    <property type="match status" value="1"/>
</dbReference>
<feature type="region of interest" description="Disordered" evidence="1">
    <location>
        <begin position="182"/>
        <end position="203"/>
    </location>
</feature>
<evidence type="ECO:0000313" key="3">
    <source>
        <dbReference type="Proteomes" id="UP000777482"/>
    </source>
</evidence>
<feature type="compositionally biased region" description="Low complexity" evidence="1">
    <location>
        <begin position="189"/>
        <end position="203"/>
    </location>
</feature>
<feature type="region of interest" description="Disordered" evidence="1">
    <location>
        <begin position="234"/>
        <end position="284"/>
    </location>
</feature>
<feature type="compositionally biased region" description="Low complexity" evidence="1">
    <location>
        <begin position="256"/>
        <end position="272"/>
    </location>
</feature>
<sequence length="893" mass="93287">MTDASRAHPAPAAGRPQPPPPPPPLASITASGSGSGPPLAPSPQSHRPPSNHHAGPPPPPPPPAGQARPLASLVTPEIRTQVTSAMKLLASITRDQQDRDCLEKAYEWPDLADEERNTLNHKLDLARQAEMAQRDKVIETTYSRLSHDMVVLFSGLVEHATSSRLEGLVRRCDAQQKRIDDLEEAQRGASTTATSSTTAAAADDTTAAAATVAAAQQKRIEDLERKLNTLVQAHAQAQQTTTSSSSPRPAAPPGCPQAYSPTAGGAGASASPPGTPFDPTSSAPADLHATYKELRDKYRYVGNEVRAQKTRIEKLTENVAELQKKLLAPAGQQQQVEEGTGGGGEVFKGLEKRLEKVEQALVATQQQQPPPNGAGNGGATSTGAGGGTVDPRRRPSSTTPADAQAPITAAAAAAAAAEVATLRTDFDAFAARVSSQLGKRSHDGVDSGADHPHKAAKSTEGATPASATAKAGNDDEQQQQVTERLQKVEERLEGCEKKVTALRSDVDKEVSRIDATAVNVADLEKKEKERTEREQAAAAAPPVSKGGSSTSDMDLDKSDEDDQRANANAEKFDVLERRIRQMEASGSPELLIEPVKNEVAELRKLFDERVPLPNTREDPKIILAFIRNLEQSVARSSASAAPVLEALRSFVGTAADGSTLPADQVRSKLLDTLVRMRDDLQRHGTTLASHDRSIKSLVEAGEQTDSKFEALQDLGNLLGEALPQLRDLYLLVCRAQEMNLFPKTATLFPNANANANANTLAITNGSHGSPTPGASSTTTGAAANAAPNGMGSTASSSSGANPAPQPNGIVGARPPPTTTAATTSSTATTGAHAPAQGRPSATPAAPPSTSTSTSTSTNPSSLPQRPQQPQGQGQQRPGSANGSSSGATPRGRF</sequence>
<feature type="region of interest" description="Disordered" evidence="1">
    <location>
        <begin position="1"/>
        <end position="69"/>
    </location>
</feature>
<dbReference type="GO" id="GO:0030041">
    <property type="term" value="P:actin filament polymerization"/>
    <property type="evidence" value="ECO:0007669"/>
    <property type="project" value="TreeGrafter"/>
</dbReference>
<feature type="compositionally biased region" description="Low complexity" evidence="1">
    <location>
        <begin position="234"/>
        <end position="248"/>
    </location>
</feature>
<gene>
    <name evidence="2" type="ORF">C6P46_007145</name>
</gene>
<feature type="region of interest" description="Disordered" evidence="1">
    <location>
        <begin position="364"/>
        <end position="404"/>
    </location>
</feature>
<feature type="compositionally biased region" description="Pro residues" evidence="1">
    <location>
        <begin position="16"/>
        <end position="25"/>
    </location>
</feature>
<dbReference type="PANTHER" id="PTHR45691">
    <property type="entry name" value="PROTEIN DIAPHANOUS"/>
    <property type="match status" value="1"/>
</dbReference>
<comment type="caution">
    <text evidence="2">The sequence shown here is derived from an EMBL/GenBank/DDBJ whole genome shotgun (WGS) entry which is preliminary data.</text>
</comment>
<proteinExistence type="predicted"/>
<feature type="compositionally biased region" description="Low complexity" evidence="1">
    <location>
        <begin position="818"/>
        <end position="878"/>
    </location>
</feature>
<reference evidence="2 3" key="1">
    <citation type="submission" date="2020-11" db="EMBL/GenBank/DDBJ databases">
        <title>Kefir isolates.</title>
        <authorList>
            <person name="Marcisauskas S."/>
            <person name="Kim Y."/>
            <person name="Blasche S."/>
        </authorList>
    </citation>
    <scope>NUCLEOTIDE SEQUENCE [LARGE SCALE GENOMIC DNA]</scope>
    <source>
        <strain evidence="2 3">KR</strain>
    </source>
</reference>
<feature type="compositionally biased region" description="Basic and acidic residues" evidence="1">
    <location>
        <begin position="523"/>
        <end position="535"/>
    </location>
</feature>
<dbReference type="GO" id="GO:0005884">
    <property type="term" value="C:actin filament"/>
    <property type="evidence" value="ECO:0007669"/>
    <property type="project" value="TreeGrafter"/>
</dbReference>
<keyword evidence="3" id="KW-1185">Reference proteome</keyword>